<gene>
    <name evidence="1" type="ORF">ACFS5M_13015</name>
</gene>
<accession>A0ABW5WQR3</accession>
<keyword evidence="1" id="KW-0378">Hydrolase</keyword>
<dbReference type="RefSeq" id="WP_379899057.1">
    <property type="nucleotide sequence ID" value="NZ_JBHUOV010000015.1"/>
</dbReference>
<sequence length="930" mass="108669">MNFISYSQNTIDLKATFDIDKRQIKIVQTIQYQNTTNDVLQEVYLNDWSNSFSTKSTPLAIRLAEEYKNEFHFAKNEDRGFTVITSLKQDGFDVSHERLKDQLDIVKVTLNNPLQPNEVYTLQLDYIVQIPNSKFTRYGVSSKANISLRYWYITPAVYDGTWHYFSNKDLDDAYIPKANHTFSIEYPERYILSTELNQTDQKKVDGNIITQLSGNDRVNSKLYLSLYPQFNTVETDYFTIVSNIDDENLTQTDRVILTDKIAGFVTRNLGDYPHKKLLITNIDYKKSPIYGLNLLPDFIRPFPDRFQYELKLVKTTIRNYLENVLLINPRKDQWLIDGLQVYYLMKYVDEYYPNMKIFGTLSNIWGIKSFHASKLNFNDQYRYSYLNMAKTNIDQPLTMAKDSLLKFNKNIANPNKAAIGLQYLNHFDETLKMDSSLLEFINIQKLKPTSTKDFETLIKSKANKNVDWFFTDYLSTTKKIDYTIKTVDASKDSIKVTVKNKNKNSMPSALFELKKDSVLSKTWINTKDQKTITLAKSDATKLVINKDEAIPEINNRNNTKSLTKSLFNRPIQIRLIKDVEDPRYNQVFIMPIVEYNNIYDGLVLGVKPYNKSVLKKPFTYKLAPQYGLKSKSLSGSANIVYHQFINNVDNLYKIQYVLTGSYSSYAEDLFVTVFKPNITFNFRDTGNLRSNKRQYLNFRYVSIKRDKDVNNILQSEAKPNYKVFSIRFINNNPGLINYTSWFADFQAAETFSKVSFNYEYRQLFQNNRQLNVRVFAGVFLNNKNEATNDYFSFALDRPTDYLFDYQYLGRSESTGLFSQQIIIAEGGFKSKLETPFANQWMATANVSTSIWNYIHAYGDIGTLKNKHHSAKFVYDSGLRVNLVEDYFEIYFPVYSNLGWEISQPQYSQKIRFKFTADIQSLLGLFRRRWY</sequence>
<protein>
    <submittedName>
        <fullName evidence="1">Metalloprotease</fullName>
    </submittedName>
</protein>
<evidence type="ECO:0000313" key="2">
    <source>
        <dbReference type="Proteomes" id="UP001597533"/>
    </source>
</evidence>
<organism evidence="1 2">
    <name type="scientific">Lacinutrix iliipiscaria</name>
    <dbReference type="NCBI Taxonomy" id="1230532"/>
    <lineage>
        <taxon>Bacteria</taxon>
        <taxon>Pseudomonadati</taxon>
        <taxon>Bacteroidota</taxon>
        <taxon>Flavobacteriia</taxon>
        <taxon>Flavobacteriales</taxon>
        <taxon>Flavobacteriaceae</taxon>
        <taxon>Lacinutrix</taxon>
    </lineage>
</organism>
<reference evidence="2" key="1">
    <citation type="journal article" date="2019" name="Int. J. Syst. Evol. Microbiol.">
        <title>The Global Catalogue of Microorganisms (GCM) 10K type strain sequencing project: providing services to taxonomists for standard genome sequencing and annotation.</title>
        <authorList>
            <consortium name="The Broad Institute Genomics Platform"/>
            <consortium name="The Broad Institute Genome Sequencing Center for Infectious Disease"/>
            <person name="Wu L."/>
            <person name="Ma J."/>
        </authorList>
    </citation>
    <scope>NUCLEOTIDE SEQUENCE [LARGE SCALE GENOMIC DNA]</scope>
    <source>
        <strain evidence="2">KCTC 32141</strain>
    </source>
</reference>
<dbReference type="GO" id="GO:0008237">
    <property type="term" value="F:metallopeptidase activity"/>
    <property type="evidence" value="ECO:0007669"/>
    <property type="project" value="UniProtKB-KW"/>
</dbReference>
<evidence type="ECO:0000313" key="1">
    <source>
        <dbReference type="EMBL" id="MFD2824595.1"/>
    </source>
</evidence>
<keyword evidence="1" id="KW-0482">Metalloprotease</keyword>
<proteinExistence type="predicted"/>
<keyword evidence="2" id="KW-1185">Reference proteome</keyword>
<keyword evidence="1" id="KW-0645">Protease</keyword>
<dbReference type="Gene3D" id="1.10.390.10">
    <property type="entry name" value="Neutral Protease Domain 2"/>
    <property type="match status" value="1"/>
</dbReference>
<name>A0ABW5WQR3_9FLAO</name>
<dbReference type="InterPro" id="IPR027268">
    <property type="entry name" value="Peptidase_M4/M1_CTD_sf"/>
</dbReference>
<dbReference type="EMBL" id="JBHUOV010000015">
    <property type="protein sequence ID" value="MFD2824595.1"/>
    <property type="molecule type" value="Genomic_DNA"/>
</dbReference>
<dbReference type="Proteomes" id="UP001597533">
    <property type="component" value="Unassembled WGS sequence"/>
</dbReference>
<comment type="caution">
    <text evidence="1">The sequence shown here is derived from an EMBL/GenBank/DDBJ whole genome shotgun (WGS) entry which is preliminary data.</text>
</comment>